<comment type="caution">
    <text evidence="1">The sequence shown here is derived from an EMBL/GenBank/DDBJ whole genome shotgun (WGS) entry which is preliminary data.</text>
</comment>
<accession>A0ACC0Y3L7</accession>
<sequence>MVFFYCIFIHLFIFFKHWFTARSSSVNTAYLAHFRLRSGQSSLFRFRCLSSSHFQLSFLISQVIGLWVIGAWCECGCVRWSLKSGAVSSAAVCSVCSFVRWLAGCVGS</sequence>
<dbReference type="EMBL" id="CM047744">
    <property type="protein sequence ID" value="KAJ0028805.1"/>
    <property type="molecule type" value="Genomic_DNA"/>
</dbReference>
<protein>
    <submittedName>
        <fullName evidence="1">Uncharacterized protein</fullName>
    </submittedName>
</protein>
<evidence type="ECO:0000313" key="2">
    <source>
        <dbReference type="Proteomes" id="UP001163603"/>
    </source>
</evidence>
<proteinExistence type="predicted"/>
<dbReference type="Proteomes" id="UP001163603">
    <property type="component" value="Chromosome 9"/>
</dbReference>
<reference evidence="2" key="1">
    <citation type="journal article" date="2023" name="G3 (Bethesda)">
        <title>Genome assembly and association tests identify interacting loci associated with vigor, precocity, and sex in interspecific pistachio rootstocks.</title>
        <authorList>
            <person name="Palmer W."/>
            <person name="Jacygrad E."/>
            <person name="Sagayaradj S."/>
            <person name="Cavanaugh K."/>
            <person name="Han R."/>
            <person name="Bertier L."/>
            <person name="Beede B."/>
            <person name="Kafkas S."/>
            <person name="Golino D."/>
            <person name="Preece J."/>
            <person name="Michelmore R."/>
        </authorList>
    </citation>
    <scope>NUCLEOTIDE SEQUENCE [LARGE SCALE GENOMIC DNA]</scope>
</reference>
<keyword evidence="2" id="KW-1185">Reference proteome</keyword>
<name>A0ACC0Y3L7_9ROSI</name>
<gene>
    <name evidence="1" type="ORF">Pint_36282</name>
</gene>
<organism evidence="1 2">
    <name type="scientific">Pistacia integerrima</name>
    <dbReference type="NCBI Taxonomy" id="434235"/>
    <lineage>
        <taxon>Eukaryota</taxon>
        <taxon>Viridiplantae</taxon>
        <taxon>Streptophyta</taxon>
        <taxon>Embryophyta</taxon>
        <taxon>Tracheophyta</taxon>
        <taxon>Spermatophyta</taxon>
        <taxon>Magnoliopsida</taxon>
        <taxon>eudicotyledons</taxon>
        <taxon>Gunneridae</taxon>
        <taxon>Pentapetalae</taxon>
        <taxon>rosids</taxon>
        <taxon>malvids</taxon>
        <taxon>Sapindales</taxon>
        <taxon>Anacardiaceae</taxon>
        <taxon>Pistacia</taxon>
    </lineage>
</organism>
<evidence type="ECO:0000313" key="1">
    <source>
        <dbReference type="EMBL" id="KAJ0028805.1"/>
    </source>
</evidence>